<keyword evidence="3" id="KW-1185">Reference proteome</keyword>
<evidence type="ECO:0000313" key="3">
    <source>
        <dbReference type="Proteomes" id="UP000242715"/>
    </source>
</evidence>
<accession>A0A2Z6NPK3</accession>
<dbReference type="Gene3D" id="3.30.420.10">
    <property type="entry name" value="Ribonuclease H-like superfamily/Ribonuclease H"/>
    <property type="match status" value="1"/>
</dbReference>
<sequence>MGLEHTLQQWMQDRNSCVWSDIKLSARQVGAKAVQAWSEWATVQGLIDEQNPNVMQQNSMIMQQRAVQQTETQWFPPCPGFLKCNVDTSFYDAAGFTGWGWCLRDNRGRFILAGTNLIQGRLSTLEGEAMALKEAIEEAMNKGFSHVIFESDSRIVVETISSRQVGPSEFNSLISHIKSLLLLAQNFEVKFVKRQANMVVHHGKGGLFSS</sequence>
<dbReference type="AlphaFoldDB" id="A0A2Z6NPK3"/>
<dbReference type="Pfam" id="PF13456">
    <property type="entry name" value="RVT_3"/>
    <property type="match status" value="1"/>
</dbReference>
<dbReference type="PANTHER" id="PTHR47074">
    <property type="entry name" value="BNAC02G40300D PROTEIN"/>
    <property type="match status" value="1"/>
</dbReference>
<dbReference type="InterPro" id="IPR002156">
    <property type="entry name" value="RNaseH_domain"/>
</dbReference>
<dbReference type="GO" id="GO:0003676">
    <property type="term" value="F:nucleic acid binding"/>
    <property type="evidence" value="ECO:0007669"/>
    <property type="project" value="InterPro"/>
</dbReference>
<proteinExistence type="predicted"/>
<evidence type="ECO:0000259" key="1">
    <source>
        <dbReference type="Pfam" id="PF13456"/>
    </source>
</evidence>
<reference evidence="3" key="1">
    <citation type="journal article" date="2017" name="Front. Plant Sci.">
        <title>Climate Clever Clovers: New Paradigm to Reduce the Environmental Footprint of Ruminants by Breeding Low Methanogenic Forages Utilizing Haplotype Variation.</title>
        <authorList>
            <person name="Kaur P."/>
            <person name="Appels R."/>
            <person name="Bayer P.E."/>
            <person name="Keeble-Gagnere G."/>
            <person name="Wang J."/>
            <person name="Hirakawa H."/>
            <person name="Shirasawa K."/>
            <person name="Vercoe P."/>
            <person name="Stefanova K."/>
            <person name="Durmic Z."/>
            <person name="Nichols P."/>
            <person name="Revell C."/>
            <person name="Isobe S.N."/>
            <person name="Edwards D."/>
            <person name="Erskine W."/>
        </authorList>
    </citation>
    <scope>NUCLEOTIDE SEQUENCE [LARGE SCALE GENOMIC DNA]</scope>
    <source>
        <strain evidence="3">cv. Daliak</strain>
    </source>
</reference>
<protein>
    <recommendedName>
        <fullName evidence="1">RNase H type-1 domain-containing protein</fullName>
    </recommendedName>
</protein>
<dbReference type="PANTHER" id="PTHR47074:SF48">
    <property type="entry name" value="POLYNUCLEOTIDYL TRANSFERASE, RIBONUCLEASE H-LIKE SUPERFAMILY PROTEIN"/>
    <property type="match status" value="1"/>
</dbReference>
<dbReference type="InterPro" id="IPR036397">
    <property type="entry name" value="RNaseH_sf"/>
</dbReference>
<dbReference type="Proteomes" id="UP000242715">
    <property type="component" value="Unassembled WGS sequence"/>
</dbReference>
<organism evidence="2 3">
    <name type="scientific">Trifolium subterraneum</name>
    <name type="common">Subterranean clover</name>
    <dbReference type="NCBI Taxonomy" id="3900"/>
    <lineage>
        <taxon>Eukaryota</taxon>
        <taxon>Viridiplantae</taxon>
        <taxon>Streptophyta</taxon>
        <taxon>Embryophyta</taxon>
        <taxon>Tracheophyta</taxon>
        <taxon>Spermatophyta</taxon>
        <taxon>Magnoliopsida</taxon>
        <taxon>eudicotyledons</taxon>
        <taxon>Gunneridae</taxon>
        <taxon>Pentapetalae</taxon>
        <taxon>rosids</taxon>
        <taxon>fabids</taxon>
        <taxon>Fabales</taxon>
        <taxon>Fabaceae</taxon>
        <taxon>Papilionoideae</taxon>
        <taxon>50 kb inversion clade</taxon>
        <taxon>NPAAA clade</taxon>
        <taxon>Hologalegina</taxon>
        <taxon>IRL clade</taxon>
        <taxon>Trifolieae</taxon>
        <taxon>Trifolium</taxon>
    </lineage>
</organism>
<dbReference type="InterPro" id="IPR044730">
    <property type="entry name" value="RNase_H-like_dom_plant"/>
</dbReference>
<dbReference type="CDD" id="cd06222">
    <property type="entry name" value="RNase_H_like"/>
    <property type="match status" value="1"/>
</dbReference>
<dbReference type="SUPFAM" id="SSF53098">
    <property type="entry name" value="Ribonuclease H-like"/>
    <property type="match status" value="1"/>
</dbReference>
<dbReference type="InterPro" id="IPR052929">
    <property type="entry name" value="RNase_H-like_EbsB-rel"/>
</dbReference>
<name>A0A2Z6NPK3_TRISU</name>
<dbReference type="OrthoDB" id="1021825at2759"/>
<dbReference type="EMBL" id="DF973531">
    <property type="protein sequence ID" value="GAU33549.1"/>
    <property type="molecule type" value="Genomic_DNA"/>
</dbReference>
<gene>
    <name evidence="2" type="ORF">TSUD_143420</name>
</gene>
<feature type="domain" description="RNase H type-1" evidence="1">
    <location>
        <begin position="85"/>
        <end position="201"/>
    </location>
</feature>
<dbReference type="GO" id="GO:0004523">
    <property type="term" value="F:RNA-DNA hybrid ribonuclease activity"/>
    <property type="evidence" value="ECO:0007669"/>
    <property type="project" value="InterPro"/>
</dbReference>
<evidence type="ECO:0000313" key="2">
    <source>
        <dbReference type="EMBL" id="GAU33549.1"/>
    </source>
</evidence>
<dbReference type="InterPro" id="IPR012337">
    <property type="entry name" value="RNaseH-like_sf"/>
</dbReference>